<comment type="caution">
    <text evidence="1">The sequence shown here is derived from an EMBL/GenBank/DDBJ whole genome shotgun (WGS) entry which is preliminary data.</text>
</comment>
<reference evidence="2" key="1">
    <citation type="journal article" date="2022" name="Mol. Ecol. Resour.">
        <title>The genomes of chicory, endive, great burdock and yacon provide insights into Asteraceae palaeo-polyploidization history and plant inulin production.</title>
        <authorList>
            <person name="Fan W."/>
            <person name="Wang S."/>
            <person name="Wang H."/>
            <person name="Wang A."/>
            <person name="Jiang F."/>
            <person name="Liu H."/>
            <person name="Zhao H."/>
            <person name="Xu D."/>
            <person name="Zhang Y."/>
        </authorList>
    </citation>
    <scope>NUCLEOTIDE SEQUENCE [LARGE SCALE GENOMIC DNA]</scope>
    <source>
        <strain evidence="2">cv. Punajuju</strain>
    </source>
</reference>
<evidence type="ECO:0000313" key="1">
    <source>
        <dbReference type="EMBL" id="KAI3739527.1"/>
    </source>
</evidence>
<reference evidence="1 2" key="2">
    <citation type="journal article" date="2022" name="Mol. Ecol. Resour.">
        <title>The genomes of chicory, endive, great burdock and yacon provide insights into Asteraceae paleo-polyploidization history and plant inulin production.</title>
        <authorList>
            <person name="Fan W."/>
            <person name="Wang S."/>
            <person name="Wang H."/>
            <person name="Wang A."/>
            <person name="Jiang F."/>
            <person name="Liu H."/>
            <person name="Zhao H."/>
            <person name="Xu D."/>
            <person name="Zhang Y."/>
        </authorList>
    </citation>
    <scope>NUCLEOTIDE SEQUENCE [LARGE SCALE GENOMIC DNA]</scope>
    <source>
        <strain evidence="2">cv. Punajuju</strain>
        <tissue evidence="1">Leaves</tissue>
    </source>
</reference>
<accession>A0ACB9CZM3</accession>
<proteinExistence type="predicted"/>
<gene>
    <name evidence="1" type="ORF">L2E82_29934</name>
</gene>
<evidence type="ECO:0000313" key="2">
    <source>
        <dbReference type="Proteomes" id="UP001055811"/>
    </source>
</evidence>
<organism evidence="1 2">
    <name type="scientific">Cichorium intybus</name>
    <name type="common">Chicory</name>
    <dbReference type="NCBI Taxonomy" id="13427"/>
    <lineage>
        <taxon>Eukaryota</taxon>
        <taxon>Viridiplantae</taxon>
        <taxon>Streptophyta</taxon>
        <taxon>Embryophyta</taxon>
        <taxon>Tracheophyta</taxon>
        <taxon>Spermatophyta</taxon>
        <taxon>Magnoliopsida</taxon>
        <taxon>eudicotyledons</taxon>
        <taxon>Gunneridae</taxon>
        <taxon>Pentapetalae</taxon>
        <taxon>asterids</taxon>
        <taxon>campanulids</taxon>
        <taxon>Asterales</taxon>
        <taxon>Asteraceae</taxon>
        <taxon>Cichorioideae</taxon>
        <taxon>Cichorieae</taxon>
        <taxon>Cichoriinae</taxon>
        <taxon>Cichorium</taxon>
    </lineage>
</organism>
<protein>
    <submittedName>
        <fullName evidence="1">Uncharacterized protein</fullName>
    </submittedName>
</protein>
<name>A0ACB9CZM3_CICIN</name>
<sequence>MDSEVVPSSLVVEIAPILRAAKEIEDDNPRVSYICRFYAFEKAHKLDPASRGRGVREFKIALVQRLEREDAATLGRRNYSDALEIQAYYKYYYGKYIEGLQNADKSSRTQPTNAYQNAAALFMVLKAVSRAESVKVADEILKAHAHVAEKAETYNHNILPLGPESSNQALSRYPKKSREARPTIAEVAFQLKDAMKIQLEDEVFQD</sequence>
<dbReference type="EMBL" id="CM042013">
    <property type="protein sequence ID" value="KAI3739527.1"/>
    <property type="molecule type" value="Genomic_DNA"/>
</dbReference>
<keyword evidence="2" id="KW-1185">Reference proteome</keyword>
<dbReference type="Proteomes" id="UP001055811">
    <property type="component" value="Linkage Group LG05"/>
</dbReference>